<dbReference type="InterPro" id="IPR036567">
    <property type="entry name" value="RHF-like"/>
</dbReference>
<dbReference type="Proteomes" id="UP000178227">
    <property type="component" value="Unassembled WGS sequence"/>
</dbReference>
<evidence type="ECO:0000256" key="1">
    <source>
        <dbReference type="SAM" id="Coils"/>
    </source>
</evidence>
<keyword evidence="1" id="KW-0175">Coiled coil</keyword>
<organism evidence="2 3">
    <name type="scientific">Candidatus Yanofskybacteria bacterium RIFCSPLOWO2_01_FULL_42_49</name>
    <dbReference type="NCBI Taxonomy" id="1802694"/>
    <lineage>
        <taxon>Bacteria</taxon>
        <taxon>Candidatus Yanofskyibacteriota</taxon>
    </lineage>
</organism>
<dbReference type="Gene3D" id="3.30.160.100">
    <property type="entry name" value="Ribosome hibernation promotion factor-like"/>
    <property type="match status" value="1"/>
</dbReference>
<dbReference type="InterPro" id="IPR003489">
    <property type="entry name" value="RHF/RaiA"/>
</dbReference>
<dbReference type="Pfam" id="PF02482">
    <property type="entry name" value="Ribosomal_S30AE"/>
    <property type="match status" value="1"/>
</dbReference>
<evidence type="ECO:0000313" key="3">
    <source>
        <dbReference type="Proteomes" id="UP000178227"/>
    </source>
</evidence>
<evidence type="ECO:0000313" key="2">
    <source>
        <dbReference type="EMBL" id="OGN22101.1"/>
    </source>
</evidence>
<dbReference type="EMBL" id="MGKI01000014">
    <property type="protein sequence ID" value="OGN22101.1"/>
    <property type="molecule type" value="Genomic_DNA"/>
</dbReference>
<protein>
    <recommendedName>
        <fullName evidence="4">Ribosomal subunit interface protein</fullName>
    </recommendedName>
</protein>
<gene>
    <name evidence="2" type="ORF">A2918_02985</name>
</gene>
<dbReference type="CDD" id="cd00552">
    <property type="entry name" value="RaiA"/>
    <property type="match status" value="1"/>
</dbReference>
<feature type="coiled-coil region" evidence="1">
    <location>
        <begin position="88"/>
        <end position="126"/>
    </location>
</feature>
<name>A0A1F8G9Y9_9BACT</name>
<dbReference type="STRING" id="1802694.A2918_02985"/>
<dbReference type="AlphaFoldDB" id="A0A1F8G9Y9"/>
<comment type="caution">
    <text evidence="2">The sequence shown here is derived from an EMBL/GenBank/DDBJ whole genome shotgun (WGS) entry which is preliminary data.</text>
</comment>
<sequence length="129" mass="14680">MKLIITTKNISLDGPLEVFIEDKIGGLEKFLGGGPSRLRRSVAKAMERQRQGFGEPMEARVEIGLPSKHHRSGRIFYAEVNLKLGGQLLRATCQHEDLRNAIVDVKNELQRQIQKFKSKKVDLSRKTRK</sequence>
<accession>A0A1F8G9Y9</accession>
<proteinExistence type="predicted"/>
<reference evidence="2 3" key="1">
    <citation type="journal article" date="2016" name="Nat. Commun.">
        <title>Thousands of microbial genomes shed light on interconnected biogeochemical processes in an aquifer system.</title>
        <authorList>
            <person name="Anantharaman K."/>
            <person name="Brown C.T."/>
            <person name="Hug L.A."/>
            <person name="Sharon I."/>
            <person name="Castelle C.J."/>
            <person name="Probst A.J."/>
            <person name="Thomas B.C."/>
            <person name="Singh A."/>
            <person name="Wilkins M.J."/>
            <person name="Karaoz U."/>
            <person name="Brodie E.L."/>
            <person name="Williams K.H."/>
            <person name="Hubbard S.S."/>
            <person name="Banfield J.F."/>
        </authorList>
    </citation>
    <scope>NUCLEOTIDE SEQUENCE [LARGE SCALE GENOMIC DNA]</scope>
</reference>
<dbReference type="SUPFAM" id="SSF69754">
    <property type="entry name" value="Ribosome binding protein Y (YfiA homologue)"/>
    <property type="match status" value="1"/>
</dbReference>
<evidence type="ECO:0008006" key="4">
    <source>
        <dbReference type="Google" id="ProtNLM"/>
    </source>
</evidence>